<keyword evidence="4 10" id="KW-0812">Transmembrane</keyword>
<sequence length="632" mass="67623">MESPTMLQSLRSKLIATISLSIAIPAIILTLAAYQRMRAELLESVSLQSDIASSSYAKNVDDWLAEKLSLIDATAPGVATGDPTPILEVTGRARDVNFAFLGLADKRYLASRPQNLPADYNPTGRPWYKQATDAATRPIVTPPYPDAGTGKPMVSFARRVLHGDAQIGVVGLAVYMDGLVKSLLGAKLAYDGYAMVVDHDGKVLIHASEALLGKPLQELAPELDATRLAEAARSQAMLQTTVGGDQEFISVRRIDSSGWYLVVAMDKDLALAPLDKLLMFSLVLIAVLLLVLLPLGTLMVSRMLAGLIRIRDAMTAIASGGADLSRRIDVAGRDEIAQTAQAFNQFQGTLRELFVSVQQEAASLTDGVGALSGLSTRMAAESSELANHSGSNAATIEQLTVSISHIADYAGDTSGKVEATGKLSLEGAQSIKKLSAEMSQSASIVRDLSSLFGEVRQHADNIGGIIQVIKEIADQTNLLALNAAIEAARAGEQGRGFAVVADEVRKLAERTGQATTEISQMIDGMRSATGSASDNMERTLNSVESGLALTTTTASDMDRIQAEMDEVVRNMHEIAHSTSEQFQAATLMSQNTERVTQQVRSSDEALQSVSVHLLELTRLADNIRALFKQFRL</sequence>
<evidence type="ECO:0000256" key="6">
    <source>
        <dbReference type="ARBA" id="ARBA00023136"/>
    </source>
</evidence>
<evidence type="ECO:0000256" key="7">
    <source>
        <dbReference type="ARBA" id="ARBA00023224"/>
    </source>
</evidence>
<comment type="similarity">
    <text evidence="8">Belongs to the methyl-accepting chemotaxis (MCP) protein family.</text>
</comment>
<feature type="transmembrane region" description="Helical" evidence="10">
    <location>
        <begin position="277"/>
        <end position="300"/>
    </location>
</feature>
<evidence type="ECO:0000256" key="8">
    <source>
        <dbReference type="ARBA" id="ARBA00029447"/>
    </source>
</evidence>
<dbReference type="CDD" id="cd12912">
    <property type="entry name" value="PDC2_MCP_like"/>
    <property type="match status" value="1"/>
</dbReference>
<evidence type="ECO:0000259" key="12">
    <source>
        <dbReference type="PROSITE" id="PS50885"/>
    </source>
</evidence>
<evidence type="ECO:0000256" key="5">
    <source>
        <dbReference type="ARBA" id="ARBA00022989"/>
    </source>
</evidence>
<gene>
    <name evidence="13" type="ORF">DAI18_14655</name>
</gene>
<dbReference type="SMART" id="SM00304">
    <property type="entry name" value="HAMP"/>
    <property type="match status" value="1"/>
</dbReference>
<dbReference type="CDD" id="cd11386">
    <property type="entry name" value="MCP_signal"/>
    <property type="match status" value="1"/>
</dbReference>
<dbReference type="AlphaFoldDB" id="A0A2S0PCP9"/>
<evidence type="ECO:0000256" key="3">
    <source>
        <dbReference type="ARBA" id="ARBA00022500"/>
    </source>
</evidence>
<evidence type="ECO:0000313" key="13">
    <source>
        <dbReference type="EMBL" id="AVY95146.1"/>
    </source>
</evidence>
<dbReference type="Pfam" id="PF00015">
    <property type="entry name" value="MCPsignal"/>
    <property type="match status" value="1"/>
</dbReference>
<dbReference type="SUPFAM" id="SSF103190">
    <property type="entry name" value="Sensory domain-like"/>
    <property type="match status" value="1"/>
</dbReference>
<evidence type="ECO:0000256" key="1">
    <source>
        <dbReference type="ARBA" id="ARBA00004651"/>
    </source>
</evidence>
<name>A0A2S0PCP9_9NEIS</name>
<dbReference type="PROSITE" id="PS50111">
    <property type="entry name" value="CHEMOTAXIS_TRANSDUC_2"/>
    <property type="match status" value="1"/>
</dbReference>
<dbReference type="Pfam" id="PF02743">
    <property type="entry name" value="dCache_1"/>
    <property type="match status" value="1"/>
</dbReference>
<comment type="subcellular location">
    <subcellularLocation>
        <location evidence="1">Cell membrane</location>
        <topology evidence="1">Multi-pass membrane protein</topology>
    </subcellularLocation>
</comment>
<dbReference type="EMBL" id="CP028519">
    <property type="protein sequence ID" value="AVY95146.1"/>
    <property type="molecule type" value="Genomic_DNA"/>
</dbReference>
<feature type="transmembrane region" description="Helical" evidence="10">
    <location>
        <begin position="14"/>
        <end position="34"/>
    </location>
</feature>
<keyword evidence="14" id="KW-1185">Reference proteome</keyword>
<dbReference type="CDD" id="cd06225">
    <property type="entry name" value="HAMP"/>
    <property type="match status" value="1"/>
</dbReference>
<dbReference type="SUPFAM" id="SSF58104">
    <property type="entry name" value="Methyl-accepting chemotaxis protein (MCP) signaling domain"/>
    <property type="match status" value="1"/>
</dbReference>
<evidence type="ECO:0000256" key="10">
    <source>
        <dbReference type="SAM" id="Phobius"/>
    </source>
</evidence>
<evidence type="ECO:0000256" key="4">
    <source>
        <dbReference type="ARBA" id="ARBA00022692"/>
    </source>
</evidence>
<dbReference type="Pfam" id="PF00672">
    <property type="entry name" value="HAMP"/>
    <property type="match status" value="1"/>
</dbReference>
<dbReference type="FunFam" id="1.10.287.950:FF:000001">
    <property type="entry name" value="Methyl-accepting chemotaxis sensory transducer"/>
    <property type="match status" value="1"/>
</dbReference>
<dbReference type="GO" id="GO:0005886">
    <property type="term" value="C:plasma membrane"/>
    <property type="evidence" value="ECO:0007669"/>
    <property type="project" value="UniProtKB-SubCell"/>
</dbReference>
<dbReference type="PANTHER" id="PTHR32089:SF112">
    <property type="entry name" value="LYSOZYME-LIKE PROTEIN-RELATED"/>
    <property type="match status" value="1"/>
</dbReference>
<dbReference type="SMART" id="SM00283">
    <property type="entry name" value="MA"/>
    <property type="match status" value="1"/>
</dbReference>
<dbReference type="Gene3D" id="1.10.287.950">
    <property type="entry name" value="Methyl-accepting chemotaxis protein"/>
    <property type="match status" value="1"/>
</dbReference>
<evidence type="ECO:0000256" key="9">
    <source>
        <dbReference type="PROSITE-ProRule" id="PRU00284"/>
    </source>
</evidence>
<proteinExistence type="inferred from homology"/>
<protein>
    <submittedName>
        <fullName evidence="13">Methyl-accepting chemotaxis protein</fullName>
    </submittedName>
</protein>
<keyword evidence="6 10" id="KW-0472">Membrane</keyword>
<dbReference type="InterPro" id="IPR004089">
    <property type="entry name" value="MCPsignal_dom"/>
</dbReference>
<dbReference type="InterPro" id="IPR003660">
    <property type="entry name" value="HAMP_dom"/>
</dbReference>
<reference evidence="13 14" key="1">
    <citation type="submission" date="2018-04" db="EMBL/GenBank/DDBJ databases">
        <title>Denitrifier Microvirgula.</title>
        <authorList>
            <person name="Anderson E."/>
            <person name="Jang J."/>
            <person name="Ishii S."/>
        </authorList>
    </citation>
    <scope>NUCLEOTIDE SEQUENCE [LARGE SCALE GENOMIC DNA]</scope>
    <source>
        <strain evidence="13 14">BE2.4</strain>
    </source>
</reference>
<evidence type="ECO:0000259" key="11">
    <source>
        <dbReference type="PROSITE" id="PS50111"/>
    </source>
</evidence>
<dbReference type="InterPro" id="IPR029151">
    <property type="entry name" value="Sensor-like_sf"/>
</dbReference>
<keyword evidence="2" id="KW-1003">Cell membrane</keyword>
<keyword evidence="3" id="KW-0145">Chemotaxis</keyword>
<keyword evidence="5 10" id="KW-1133">Transmembrane helix</keyword>
<dbReference type="Gene3D" id="3.30.450.20">
    <property type="entry name" value="PAS domain"/>
    <property type="match status" value="2"/>
</dbReference>
<organism evidence="13 14">
    <name type="scientific">Microvirgula aerodenitrificans</name>
    <dbReference type="NCBI Taxonomy" id="57480"/>
    <lineage>
        <taxon>Bacteria</taxon>
        <taxon>Pseudomonadati</taxon>
        <taxon>Pseudomonadota</taxon>
        <taxon>Betaproteobacteria</taxon>
        <taxon>Neisseriales</taxon>
        <taxon>Aquaspirillaceae</taxon>
        <taxon>Microvirgula</taxon>
    </lineage>
</organism>
<dbReference type="PANTHER" id="PTHR32089">
    <property type="entry name" value="METHYL-ACCEPTING CHEMOTAXIS PROTEIN MCPB"/>
    <property type="match status" value="1"/>
</dbReference>
<dbReference type="InterPro" id="IPR033479">
    <property type="entry name" value="dCache_1"/>
</dbReference>
<dbReference type="STRING" id="1122240.GCA_000620105_03541"/>
<dbReference type="Proteomes" id="UP000244173">
    <property type="component" value="Chromosome"/>
</dbReference>
<feature type="domain" description="Methyl-accepting transducer" evidence="11">
    <location>
        <begin position="360"/>
        <end position="596"/>
    </location>
</feature>
<dbReference type="GO" id="GO:0006935">
    <property type="term" value="P:chemotaxis"/>
    <property type="evidence" value="ECO:0007669"/>
    <property type="project" value="UniProtKB-KW"/>
</dbReference>
<feature type="domain" description="HAMP" evidence="12">
    <location>
        <begin position="301"/>
        <end position="355"/>
    </location>
</feature>
<accession>A0A2S0PCP9</accession>
<dbReference type="PROSITE" id="PS50885">
    <property type="entry name" value="HAMP"/>
    <property type="match status" value="1"/>
</dbReference>
<evidence type="ECO:0000256" key="2">
    <source>
        <dbReference type="ARBA" id="ARBA00022475"/>
    </source>
</evidence>
<keyword evidence="7 9" id="KW-0807">Transducer</keyword>
<dbReference type="GO" id="GO:0007165">
    <property type="term" value="P:signal transduction"/>
    <property type="evidence" value="ECO:0007669"/>
    <property type="project" value="UniProtKB-KW"/>
</dbReference>
<evidence type="ECO:0000313" key="14">
    <source>
        <dbReference type="Proteomes" id="UP000244173"/>
    </source>
</evidence>
<dbReference type="KEGG" id="maer:DAI18_14655"/>